<dbReference type="AlphaFoldDB" id="A0A160T6V7"/>
<dbReference type="KEGG" id="pbf:CFX0092_A3431"/>
<name>A0A160T6V7_9CHLR</name>
<keyword evidence="2" id="KW-1185">Reference proteome</keyword>
<reference evidence="1" key="1">
    <citation type="submission" date="2016-01" db="EMBL/GenBank/DDBJ databases">
        <authorList>
            <person name="Mcilroy J.S."/>
            <person name="Karst M S."/>
            <person name="Albertsen M."/>
        </authorList>
    </citation>
    <scope>NUCLEOTIDE SEQUENCE</scope>
    <source>
        <strain evidence="1">Cfx-K</strain>
    </source>
</reference>
<gene>
    <name evidence="1" type="ORF">CFX0092_A3431</name>
</gene>
<protein>
    <submittedName>
        <fullName evidence="1">Uncharacterized protein</fullName>
    </submittedName>
</protein>
<proteinExistence type="predicted"/>
<sequence length="51" mass="5582">MKAIVRLLLTMTSIVQSIQFVTTCFVATLTVRHTTANLISFDLLVKANPGC</sequence>
<organism evidence="1 2">
    <name type="scientific">Candidatus Promineifilum breve</name>
    <dbReference type="NCBI Taxonomy" id="1806508"/>
    <lineage>
        <taxon>Bacteria</taxon>
        <taxon>Bacillati</taxon>
        <taxon>Chloroflexota</taxon>
        <taxon>Ardenticatenia</taxon>
        <taxon>Candidatus Promineifilales</taxon>
        <taxon>Candidatus Promineifilaceae</taxon>
        <taxon>Candidatus Promineifilum</taxon>
    </lineage>
</organism>
<accession>A0A160T6V7</accession>
<dbReference type="EMBL" id="LN890655">
    <property type="protein sequence ID" value="CUS05309.2"/>
    <property type="molecule type" value="Genomic_DNA"/>
</dbReference>
<evidence type="ECO:0000313" key="1">
    <source>
        <dbReference type="EMBL" id="CUS05309.2"/>
    </source>
</evidence>
<evidence type="ECO:0000313" key="2">
    <source>
        <dbReference type="Proteomes" id="UP000215027"/>
    </source>
</evidence>
<dbReference type="Proteomes" id="UP000215027">
    <property type="component" value="Chromosome I"/>
</dbReference>